<keyword evidence="3" id="KW-0804">Transcription</keyword>
<dbReference type="Gene3D" id="3.30.70.940">
    <property type="entry name" value="NusG, N-terminal domain"/>
    <property type="match status" value="1"/>
</dbReference>
<dbReference type="Pfam" id="PF02357">
    <property type="entry name" value="NusG"/>
    <property type="match status" value="1"/>
</dbReference>
<dbReference type="NCBIfam" id="NF033644">
    <property type="entry name" value="antiterm_UpxY"/>
    <property type="match status" value="1"/>
</dbReference>
<protein>
    <submittedName>
        <fullName evidence="5">UpxY family transcription antiterminator</fullName>
    </submittedName>
</protein>
<gene>
    <name evidence="5" type="ORF">O6P32_02005</name>
</gene>
<name>A0ABT4PEJ2_9BACT</name>
<evidence type="ECO:0000313" key="6">
    <source>
        <dbReference type="Proteomes" id="UP001141933"/>
    </source>
</evidence>
<proteinExistence type="predicted"/>
<comment type="caution">
    <text evidence="5">The sequence shown here is derived from an EMBL/GenBank/DDBJ whole genome shotgun (WGS) entry which is preliminary data.</text>
</comment>
<feature type="domain" description="NusG-like N-terminal" evidence="4">
    <location>
        <begin position="5"/>
        <end position="99"/>
    </location>
</feature>
<evidence type="ECO:0000259" key="4">
    <source>
        <dbReference type="Pfam" id="PF02357"/>
    </source>
</evidence>
<evidence type="ECO:0000256" key="2">
    <source>
        <dbReference type="ARBA" id="ARBA00023015"/>
    </source>
</evidence>
<dbReference type="InterPro" id="IPR006645">
    <property type="entry name" value="NGN-like_dom"/>
</dbReference>
<sequence>MGKINWYALYVRMHHEKRTAERLAQMEVEYYLPVQEVIRQWSDRKKKLQMVVIPMMIFVHTDEVNRIKLMQQLPSVTGTLIDRCTHRPAIIREDEMERFKFMLDFSEEAVTFTDGPIHPGEKVQVLKGPLKGLTGELIETHGKTRVSVRIENLGYAAVEIPAGFIERLNEK</sequence>
<accession>A0ABT4PEJ2</accession>
<evidence type="ECO:0000256" key="1">
    <source>
        <dbReference type="ARBA" id="ARBA00022814"/>
    </source>
</evidence>
<dbReference type="InterPro" id="IPR008991">
    <property type="entry name" value="Translation_prot_SH3-like_sf"/>
</dbReference>
<dbReference type="InterPro" id="IPR036735">
    <property type="entry name" value="NGN_dom_sf"/>
</dbReference>
<evidence type="ECO:0000313" key="5">
    <source>
        <dbReference type="EMBL" id="MCZ8371479.1"/>
    </source>
</evidence>
<reference evidence="5" key="1">
    <citation type="submission" date="2022-12" db="EMBL/GenBank/DDBJ databases">
        <title>Phocaeicola acetigenes sp. nov., isolated feces from a healthy human.</title>
        <authorList>
            <person name="Do H."/>
            <person name="Ha Y.B."/>
            <person name="Kim J.-S."/>
            <person name="Suh M.K."/>
            <person name="Kim H.S."/>
            <person name="Lee J.-S."/>
        </authorList>
    </citation>
    <scope>NUCLEOTIDE SEQUENCE</scope>
    <source>
        <strain evidence="5">KGMB11183</strain>
    </source>
</reference>
<dbReference type="InterPro" id="IPR043425">
    <property type="entry name" value="NusG-like"/>
</dbReference>
<dbReference type="SUPFAM" id="SSF82679">
    <property type="entry name" value="N-utilization substance G protein NusG, N-terminal domain"/>
    <property type="match status" value="1"/>
</dbReference>
<keyword evidence="2" id="KW-0805">Transcription regulation</keyword>
<keyword evidence="6" id="KW-1185">Reference proteome</keyword>
<dbReference type="PANTHER" id="PTHR30265">
    <property type="entry name" value="RHO-INTERACTING TRANSCRIPTION TERMINATION FACTOR NUSG"/>
    <property type="match status" value="1"/>
</dbReference>
<dbReference type="PANTHER" id="PTHR30265:SF4">
    <property type="entry name" value="KOW MOTIF FAMILY PROTEIN, EXPRESSED"/>
    <property type="match status" value="1"/>
</dbReference>
<dbReference type="CDD" id="cd09895">
    <property type="entry name" value="NGN_SP_UpxY"/>
    <property type="match status" value="1"/>
</dbReference>
<dbReference type="RefSeq" id="WP_178265402.1">
    <property type="nucleotide sequence ID" value="NZ_JAPZVM010000001.1"/>
</dbReference>
<dbReference type="EMBL" id="JAPZVM010000001">
    <property type="protein sequence ID" value="MCZ8371479.1"/>
    <property type="molecule type" value="Genomic_DNA"/>
</dbReference>
<keyword evidence="1" id="KW-0889">Transcription antitermination</keyword>
<dbReference type="SUPFAM" id="SSF50104">
    <property type="entry name" value="Translation proteins SH3-like domain"/>
    <property type="match status" value="1"/>
</dbReference>
<dbReference type="Proteomes" id="UP001141933">
    <property type="component" value="Unassembled WGS sequence"/>
</dbReference>
<evidence type="ECO:0000256" key="3">
    <source>
        <dbReference type="ARBA" id="ARBA00023163"/>
    </source>
</evidence>
<organism evidence="5 6">
    <name type="scientific">Phocaeicola acetigenes</name>
    <dbReference type="NCBI Taxonomy" id="3016083"/>
    <lineage>
        <taxon>Bacteria</taxon>
        <taxon>Pseudomonadati</taxon>
        <taxon>Bacteroidota</taxon>
        <taxon>Bacteroidia</taxon>
        <taxon>Bacteroidales</taxon>
        <taxon>Bacteroidaceae</taxon>
        <taxon>Phocaeicola</taxon>
    </lineage>
</organism>